<organism evidence="1 2">
    <name type="scientific">Pristionchus pacificus</name>
    <name type="common">Parasitic nematode worm</name>
    <dbReference type="NCBI Taxonomy" id="54126"/>
    <lineage>
        <taxon>Eukaryota</taxon>
        <taxon>Metazoa</taxon>
        <taxon>Ecdysozoa</taxon>
        <taxon>Nematoda</taxon>
        <taxon>Chromadorea</taxon>
        <taxon>Rhabditida</taxon>
        <taxon>Rhabditina</taxon>
        <taxon>Diplogasteromorpha</taxon>
        <taxon>Diplogasteroidea</taxon>
        <taxon>Neodiplogasteridae</taxon>
        <taxon>Pristionchus</taxon>
    </lineage>
</organism>
<dbReference type="EnsemblMetazoa" id="PPA30572.1">
    <property type="protein sequence ID" value="PPA30572.1"/>
    <property type="gene ID" value="WBGene00203439"/>
</dbReference>
<gene>
    <name evidence="1" type="primary">WBGene00203439</name>
</gene>
<dbReference type="Proteomes" id="UP000005239">
    <property type="component" value="Unassembled WGS sequence"/>
</dbReference>
<accession>A0A2A6BU44</accession>
<name>A0A2A6BU44_PRIPA</name>
<sequence length="101" mass="11885">MSDQSSQLLDVSLEQLDVFEELEIERALRHGEVPQTFCMLLVLVRARDEYLTNSWNFNESLKWPPEQRTHLDEIIDCTTKHGHELFLGPKQIVNKIMCVRM</sequence>
<accession>A0A8R1YJX4</accession>
<keyword evidence="2" id="KW-1185">Reference proteome</keyword>
<evidence type="ECO:0000313" key="1">
    <source>
        <dbReference type="EnsemblMetazoa" id="PPA30572.1"/>
    </source>
</evidence>
<reference evidence="1" key="2">
    <citation type="submission" date="2022-06" db="UniProtKB">
        <authorList>
            <consortium name="EnsemblMetazoa"/>
        </authorList>
    </citation>
    <scope>IDENTIFICATION</scope>
    <source>
        <strain evidence="1">PS312</strain>
    </source>
</reference>
<protein>
    <submittedName>
        <fullName evidence="1">Uncharacterized protein</fullName>
    </submittedName>
</protein>
<evidence type="ECO:0000313" key="2">
    <source>
        <dbReference type="Proteomes" id="UP000005239"/>
    </source>
</evidence>
<dbReference type="AlphaFoldDB" id="A0A2A6BU44"/>
<reference evidence="2" key="1">
    <citation type="journal article" date="2008" name="Nat. Genet.">
        <title>The Pristionchus pacificus genome provides a unique perspective on nematode lifestyle and parasitism.</title>
        <authorList>
            <person name="Dieterich C."/>
            <person name="Clifton S.W."/>
            <person name="Schuster L.N."/>
            <person name="Chinwalla A."/>
            <person name="Delehaunty K."/>
            <person name="Dinkelacker I."/>
            <person name="Fulton L."/>
            <person name="Fulton R."/>
            <person name="Godfrey J."/>
            <person name="Minx P."/>
            <person name="Mitreva M."/>
            <person name="Roeseler W."/>
            <person name="Tian H."/>
            <person name="Witte H."/>
            <person name="Yang S.P."/>
            <person name="Wilson R.K."/>
            <person name="Sommer R.J."/>
        </authorList>
    </citation>
    <scope>NUCLEOTIDE SEQUENCE [LARGE SCALE GENOMIC DNA]</scope>
    <source>
        <strain evidence="2">PS312</strain>
    </source>
</reference>
<proteinExistence type="predicted"/>